<feature type="domain" description="Rhodanese" evidence="1">
    <location>
        <begin position="15"/>
        <end position="98"/>
    </location>
</feature>
<accession>A0ABV8WYF0</accession>
<dbReference type="EMBL" id="JBHSDT010000008">
    <property type="protein sequence ID" value="MFC4404901.1"/>
    <property type="molecule type" value="Genomic_DNA"/>
</dbReference>
<dbReference type="RefSeq" id="WP_390253963.1">
    <property type="nucleotide sequence ID" value="NZ_JBHSDT010000008.1"/>
</dbReference>
<reference evidence="3" key="1">
    <citation type="journal article" date="2019" name="Int. J. Syst. Evol. Microbiol.">
        <title>The Global Catalogue of Microorganisms (GCM) 10K type strain sequencing project: providing services to taxonomists for standard genome sequencing and annotation.</title>
        <authorList>
            <consortium name="The Broad Institute Genomics Platform"/>
            <consortium name="The Broad Institute Genome Sequencing Center for Infectious Disease"/>
            <person name="Wu L."/>
            <person name="Ma J."/>
        </authorList>
    </citation>
    <scope>NUCLEOTIDE SEQUENCE [LARGE SCALE GENOMIC DNA]</scope>
    <source>
        <strain evidence="3">CCUG 37865</strain>
    </source>
</reference>
<dbReference type="Gene3D" id="3.40.250.10">
    <property type="entry name" value="Rhodanese-like domain"/>
    <property type="match status" value="1"/>
</dbReference>
<evidence type="ECO:0000313" key="2">
    <source>
        <dbReference type="EMBL" id="MFC4404901.1"/>
    </source>
</evidence>
<name>A0ABV8WYF0_9BACI</name>
<evidence type="ECO:0000259" key="1">
    <source>
        <dbReference type="PROSITE" id="PS50206"/>
    </source>
</evidence>
<dbReference type="Pfam" id="PF00581">
    <property type="entry name" value="Rhodanese"/>
    <property type="match status" value="1"/>
</dbReference>
<dbReference type="Proteomes" id="UP001595882">
    <property type="component" value="Unassembled WGS sequence"/>
</dbReference>
<dbReference type="InterPro" id="IPR036873">
    <property type="entry name" value="Rhodanese-like_dom_sf"/>
</dbReference>
<keyword evidence="3" id="KW-1185">Reference proteome</keyword>
<proteinExistence type="predicted"/>
<organism evidence="2 3">
    <name type="scientific">Gracilibacillus xinjiangensis</name>
    <dbReference type="NCBI Taxonomy" id="1193282"/>
    <lineage>
        <taxon>Bacteria</taxon>
        <taxon>Bacillati</taxon>
        <taxon>Bacillota</taxon>
        <taxon>Bacilli</taxon>
        <taxon>Bacillales</taxon>
        <taxon>Bacillaceae</taxon>
        <taxon>Gracilibacillus</taxon>
    </lineage>
</organism>
<dbReference type="InterPro" id="IPR050229">
    <property type="entry name" value="GlpE_sulfurtransferase"/>
</dbReference>
<dbReference type="InterPro" id="IPR001763">
    <property type="entry name" value="Rhodanese-like_dom"/>
</dbReference>
<dbReference type="PROSITE" id="PS50206">
    <property type="entry name" value="RHODANESE_3"/>
    <property type="match status" value="1"/>
</dbReference>
<protein>
    <submittedName>
        <fullName evidence="2">Rhodanese-like domain-containing protein</fullName>
    </submittedName>
</protein>
<gene>
    <name evidence="2" type="ORF">ACFOY7_17665</name>
</gene>
<evidence type="ECO:0000313" key="3">
    <source>
        <dbReference type="Proteomes" id="UP001595882"/>
    </source>
</evidence>
<dbReference type="PANTHER" id="PTHR43031">
    <property type="entry name" value="FAD-DEPENDENT OXIDOREDUCTASE"/>
    <property type="match status" value="1"/>
</dbReference>
<dbReference type="PANTHER" id="PTHR43031:SF17">
    <property type="entry name" value="SULFURTRANSFERASE YTWF-RELATED"/>
    <property type="match status" value="1"/>
</dbReference>
<dbReference type="SMART" id="SM00450">
    <property type="entry name" value="RHOD"/>
    <property type="match status" value="1"/>
</dbReference>
<sequence length="102" mass="11257">MKEIQPAELAEKLNSGEKLNIIDVREDDEVAAGVIPGAKHIRLGEIPERMNELDKDEHYYMVCRSGARSGRATEYLEANGIEATNMAGGMLAWEEDVVIPGE</sequence>
<dbReference type="CDD" id="cd00158">
    <property type="entry name" value="RHOD"/>
    <property type="match status" value="1"/>
</dbReference>
<dbReference type="SUPFAM" id="SSF52821">
    <property type="entry name" value="Rhodanese/Cell cycle control phosphatase"/>
    <property type="match status" value="1"/>
</dbReference>
<comment type="caution">
    <text evidence="2">The sequence shown here is derived from an EMBL/GenBank/DDBJ whole genome shotgun (WGS) entry which is preliminary data.</text>
</comment>